<dbReference type="EMBL" id="VTTN01000013">
    <property type="protein sequence ID" value="KAA0592975.1"/>
    <property type="molecule type" value="Genomic_DNA"/>
</dbReference>
<accession>A0A5A9GGJ6</accession>
<evidence type="ECO:0000313" key="2">
    <source>
        <dbReference type="Proteomes" id="UP000324927"/>
    </source>
</evidence>
<name>A0A5A9GGJ6_AZOLI</name>
<evidence type="ECO:0000313" key="1">
    <source>
        <dbReference type="EMBL" id="KAA0592975.1"/>
    </source>
</evidence>
<sequence length="223" mass="25414">MEDWSGRPEEQVRGAFLSRALSALCIKSLSGCDAQTAANSLTDSYHDGGLDAIYFETRTDTLYLVQAKWNESGDKPINEIGINKFVSGIQDLIAAKFDRFNDKIKAKSAEIRAVLYSDRPIKLRLIVSHTATQSMQPYVLRKIEDLVSDLNDPVNFCRFDEFSQAGIYDLITSESKAPKIKIQIILNDYGVIDKPFLAYYGRVHISEVSEWWKKYENRLFLKI</sequence>
<dbReference type="Proteomes" id="UP000324927">
    <property type="component" value="Unassembled WGS sequence"/>
</dbReference>
<proteinExistence type="predicted"/>
<organism evidence="1 2">
    <name type="scientific">Azospirillum lipoferum</name>
    <dbReference type="NCBI Taxonomy" id="193"/>
    <lineage>
        <taxon>Bacteria</taxon>
        <taxon>Pseudomonadati</taxon>
        <taxon>Pseudomonadota</taxon>
        <taxon>Alphaproteobacteria</taxon>
        <taxon>Rhodospirillales</taxon>
        <taxon>Azospirillaceae</taxon>
        <taxon>Azospirillum</taxon>
    </lineage>
</organism>
<protein>
    <submittedName>
        <fullName evidence="1">Uncharacterized protein</fullName>
    </submittedName>
</protein>
<dbReference type="RefSeq" id="WP_149233969.1">
    <property type="nucleotide sequence ID" value="NZ_JALJXJ010000015.1"/>
</dbReference>
<reference evidence="1 2" key="1">
    <citation type="submission" date="2019-08" db="EMBL/GenBank/DDBJ databases">
        <authorList>
            <person name="Grouzdev D."/>
            <person name="Tikhonova E."/>
            <person name="Kravchenko I."/>
        </authorList>
    </citation>
    <scope>NUCLEOTIDE SEQUENCE [LARGE SCALE GENOMIC DNA]</scope>
    <source>
        <strain evidence="1 2">59b</strain>
    </source>
</reference>
<comment type="caution">
    <text evidence="1">The sequence shown here is derived from an EMBL/GenBank/DDBJ whole genome shotgun (WGS) entry which is preliminary data.</text>
</comment>
<dbReference type="AlphaFoldDB" id="A0A5A9GGJ6"/>
<gene>
    <name evidence="1" type="ORF">FZ942_25975</name>
</gene>
<dbReference type="OrthoDB" id="9806213at2"/>
<keyword evidence="2" id="KW-1185">Reference proteome</keyword>